<accession>A0ABW9RMD6</accession>
<dbReference type="EC" id="4.2.1.45" evidence="2"/>
<dbReference type="InterPro" id="IPR036291">
    <property type="entry name" value="NAD(P)-bd_dom_sf"/>
</dbReference>
<dbReference type="InterPro" id="IPR013445">
    <property type="entry name" value="CDP_4_6_deHydtase"/>
</dbReference>
<proteinExistence type="predicted"/>
<dbReference type="Gene3D" id="3.90.25.10">
    <property type="entry name" value="UDP-galactose 4-epimerase, domain 1"/>
    <property type="match status" value="1"/>
</dbReference>
<dbReference type="SUPFAM" id="SSF51735">
    <property type="entry name" value="NAD(P)-binding Rossmann-fold domains"/>
    <property type="match status" value="1"/>
</dbReference>
<dbReference type="NCBIfam" id="TIGR02622">
    <property type="entry name" value="CDP_4_6_dhtase"/>
    <property type="match status" value="1"/>
</dbReference>
<dbReference type="InterPro" id="IPR016040">
    <property type="entry name" value="NAD(P)-bd_dom"/>
</dbReference>
<organism evidence="2 3">
    <name type="scientific">Fulvivirga kasyanovii</name>
    <dbReference type="NCBI Taxonomy" id="396812"/>
    <lineage>
        <taxon>Bacteria</taxon>
        <taxon>Pseudomonadati</taxon>
        <taxon>Bacteroidota</taxon>
        <taxon>Cytophagia</taxon>
        <taxon>Cytophagales</taxon>
        <taxon>Fulvivirgaceae</taxon>
        <taxon>Fulvivirga</taxon>
    </lineage>
</organism>
<evidence type="ECO:0000259" key="1">
    <source>
        <dbReference type="Pfam" id="PF16363"/>
    </source>
</evidence>
<dbReference type="EMBL" id="SMLW01000499">
    <property type="protein sequence ID" value="MTI25269.1"/>
    <property type="molecule type" value="Genomic_DNA"/>
</dbReference>
<comment type="caution">
    <text evidence="2">The sequence shown here is derived from an EMBL/GenBank/DDBJ whole genome shotgun (WGS) entry which is preliminary data.</text>
</comment>
<dbReference type="GO" id="GO:0047733">
    <property type="term" value="F:CDP-glucose 4,6-dehydratase activity"/>
    <property type="evidence" value="ECO:0007669"/>
    <property type="project" value="UniProtKB-EC"/>
</dbReference>
<feature type="domain" description="NAD(P)-binding" evidence="1">
    <location>
        <begin position="13"/>
        <end position="321"/>
    </location>
</feature>
<gene>
    <name evidence="2" type="primary">rfbG</name>
    <name evidence="2" type="ORF">E1163_09980</name>
</gene>
<dbReference type="PANTHER" id="PTHR43000">
    <property type="entry name" value="DTDP-D-GLUCOSE 4,6-DEHYDRATASE-RELATED"/>
    <property type="match status" value="1"/>
</dbReference>
<name>A0ABW9RMD6_9BACT</name>
<sequence>MELIKPYKGKRVLITGHTGFKGSWLTVVFNHLGSEVLGYALPASQDSLFDEINGDQLCTSVYGDILDKGKLKKTITDFKPDYVFHMAAQSLVIDSYTNPLYTFEVNAIGTANLLMSLTELSGKCSTVIITTDKVYENNNYEKAFTEQEPLGGYDPYSASKACAEIVTSSLRNSFFKDQNNKQAIASARAGNVIGGGDWSENRLLPDIIRSLRNHEPVKIRNPYSVRPWQHVLDPLIGYVKLALALDSEEQRFCGAYNFGPSHENVYTVSDIAKIALDAWGEGQIEISSSEDKKHEAAYLNLDSSKATNDLGWKPVLDVKESVLWTVEWYKKYVNDKQGALEFTKCQIENFLKIV</sequence>
<keyword evidence="2" id="KW-0456">Lyase</keyword>
<dbReference type="Proteomes" id="UP000798808">
    <property type="component" value="Unassembled WGS sequence"/>
</dbReference>
<evidence type="ECO:0000313" key="2">
    <source>
        <dbReference type="EMBL" id="MTI25269.1"/>
    </source>
</evidence>
<protein>
    <submittedName>
        <fullName evidence="2">CDP-glucose 4,6-dehydratase</fullName>
        <ecNumber evidence="2">4.2.1.45</ecNumber>
    </submittedName>
</protein>
<reference evidence="2 3" key="1">
    <citation type="submission" date="2019-02" db="EMBL/GenBank/DDBJ databases">
        <authorList>
            <person name="Goldberg S.R."/>
            <person name="Haltli B.A."/>
            <person name="Correa H."/>
            <person name="Russell K.G."/>
        </authorList>
    </citation>
    <scope>NUCLEOTIDE SEQUENCE [LARGE SCALE GENOMIC DNA]</scope>
    <source>
        <strain evidence="2 3">JCM 16186</strain>
    </source>
</reference>
<dbReference type="Gene3D" id="3.40.50.720">
    <property type="entry name" value="NAD(P)-binding Rossmann-like Domain"/>
    <property type="match status" value="1"/>
</dbReference>
<dbReference type="Pfam" id="PF16363">
    <property type="entry name" value="GDP_Man_Dehyd"/>
    <property type="match status" value="1"/>
</dbReference>
<keyword evidence="3" id="KW-1185">Reference proteome</keyword>
<evidence type="ECO:0000313" key="3">
    <source>
        <dbReference type="Proteomes" id="UP000798808"/>
    </source>
</evidence>